<comment type="caution">
    <text evidence="1">The sequence shown here is derived from an EMBL/GenBank/DDBJ whole genome shotgun (WGS) entry which is preliminary data.</text>
</comment>
<sequence>MARWLAPYLYRLADERGNGAGETPDRDEVVVRLQEEEEEEEEEDTTNKVARGKLILGCECDR</sequence>
<dbReference type="AlphaFoldDB" id="A0A367LPR2"/>
<proteinExistence type="predicted"/>
<name>A0A367LPR2_9HYPO</name>
<organism evidence="1 2">
    <name type="scientific">Ophiocordyceps polyrhachis-furcata BCC 54312</name>
    <dbReference type="NCBI Taxonomy" id="1330021"/>
    <lineage>
        <taxon>Eukaryota</taxon>
        <taxon>Fungi</taxon>
        <taxon>Dikarya</taxon>
        <taxon>Ascomycota</taxon>
        <taxon>Pezizomycotina</taxon>
        <taxon>Sordariomycetes</taxon>
        <taxon>Hypocreomycetidae</taxon>
        <taxon>Hypocreales</taxon>
        <taxon>Ophiocordycipitaceae</taxon>
        <taxon>Ophiocordyceps</taxon>
    </lineage>
</organism>
<reference evidence="1 2" key="1">
    <citation type="journal article" date="2015" name="BMC Genomics">
        <title>Insights from the genome of Ophiocordyceps polyrhachis-furcata to pathogenicity and host specificity in insect fungi.</title>
        <authorList>
            <person name="Wichadakul D."/>
            <person name="Kobmoo N."/>
            <person name="Ingsriswang S."/>
            <person name="Tangphatsornruang S."/>
            <person name="Chantasingh D."/>
            <person name="Luangsa-ard J.J."/>
            <person name="Eurwilaichitr L."/>
        </authorList>
    </citation>
    <scope>NUCLEOTIDE SEQUENCE [LARGE SCALE GENOMIC DNA]</scope>
    <source>
        <strain evidence="1 2">BCC 54312</strain>
    </source>
</reference>
<evidence type="ECO:0000313" key="1">
    <source>
        <dbReference type="EMBL" id="RCI16381.1"/>
    </source>
</evidence>
<protein>
    <submittedName>
        <fullName evidence="1">Uncharacterized protein</fullName>
    </submittedName>
</protein>
<keyword evidence="2" id="KW-1185">Reference proteome</keyword>
<dbReference type="EMBL" id="LKCN02000001">
    <property type="protein sequence ID" value="RCI16381.1"/>
    <property type="molecule type" value="Genomic_DNA"/>
</dbReference>
<dbReference type="Proteomes" id="UP000253664">
    <property type="component" value="Unassembled WGS sequence"/>
</dbReference>
<evidence type="ECO:0000313" key="2">
    <source>
        <dbReference type="Proteomes" id="UP000253664"/>
    </source>
</evidence>
<gene>
    <name evidence="1" type="ORF">L249_3221</name>
</gene>
<accession>A0A367LPR2</accession>